<dbReference type="GO" id="GO:0016887">
    <property type="term" value="F:ATP hydrolysis activity"/>
    <property type="evidence" value="ECO:0007669"/>
    <property type="project" value="InterPro"/>
</dbReference>
<name>A0AAE0YRS1_9GAST</name>
<dbReference type="PROSITE" id="PS50893">
    <property type="entry name" value="ABC_TRANSPORTER_2"/>
    <property type="match status" value="2"/>
</dbReference>
<dbReference type="CDD" id="cd03250">
    <property type="entry name" value="ABCC_MRP_domain1"/>
    <property type="match status" value="1"/>
</dbReference>
<dbReference type="InterPro" id="IPR056227">
    <property type="entry name" value="TMD0_ABC"/>
</dbReference>
<keyword evidence="13 17" id="KW-0472">Membrane</keyword>
<dbReference type="InterPro" id="IPR017871">
    <property type="entry name" value="ABC_transporter-like_CS"/>
</dbReference>
<dbReference type="SMART" id="SM00382">
    <property type="entry name" value="AAA"/>
    <property type="match status" value="2"/>
</dbReference>
<dbReference type="Pfam" id="PF24357">
    <property type="entry name" value="TMD0_ABC"/>
    <property type="match status" value="1"/>
</dbReference>
<evidence type="ECO:0000259" key="19">
    <source>
        <dbReference type="PROSITE" id="PS50929"/>
    </source>
</evidence>
<evidence type="ECO:0000256" key="2">
    <source>
        <dbReference type="ARBA" id="ARBA00004651"/>
    </source>
</evidence>
<feature type="transmembrane region" description="Helical" evidence="17">
    <location>
        <begin position="480"/>
        <end position="500"/>
    </location>
</feature>
<dbReference type="CDD" id="cd18603">
    <property type="entry name" value="ABC_6TM_MRP1_2_3_6_D2_like"/>
    <property type="match status" value="1"/>
</dbReference>
<evidence type="ECO:0000256" key="10">
    <source>
        <dbReference type="ARBA" id="ARBA00022840"/>
    </source>
</evidence>
<dbReference type="GO" id="GO:0015431">
    <property type="term" value="F:ABC-type glutathione S-conjugate transporter activity"/>
    <property type="evidence" value="ECO:0007669"/>
    <property type="project" value="UniProtKB-EC"/>
</dbReference>
<dbReference type="EMBL" id="JAWDGP010005686">
    <property type="protein sequence ID" value="KAK3754081.1"/>
    <property type="molecule type" value="Genomic_DNA"/>
</dbReference>
<keyword evidence="8" id="KW-0677">Repeat</keyword>
<keyword evidence="9" id="KW-0547">Nucleotide-binding</keyword>
<dbReference type="CDD" id="cd03244">
    <property type="entry name" value="ABCC_MRP_domain2"/>
    <property type="match status" value="1"/>
</dbReference>
<feature type="transmembrane region" description="Helical" evidence="17">
    <location>
        <begin position="1135"/>
        <end position="1156"/>
    </location>
</feature>
<dbReference type="FunFam" id="3.40.50.300:FF:000293">
    <property type="entry name" value="ATP binding cassette subfamily C member 1"/>
    <property type="match status" value="1"/>
</dbReference>
<dbReference type="InterPro" id="IPR005292">
    <property type="entry name" value="MRP"/>
</dbReference>
<evidence type="ECO:0000256" key="11">
    <source>
        <dbReference type="ARBA" id="ARBA00022967"/>
    </source>
</evidence>
<keyword evidence="5" id="KW-1003">Cell membrane</keyword>
<dbReference type="NCBIfam" id="TIGR00957">
    <property type="entry name" value="MRP_assoc_pro"/>
    <property type="match status" value="1"/>
</dbReference>
<protein>
    <recommendedName>
        <fullName evidence="14">ABC-type glutathione-S-conjugate transporter</fullName>
        <ecNumber evidence="14">7.6.2.3</ecNumber>
    </recommendedName>
</protein>
<feature type="transmembrane region" description="Helical" evidence="17">
    <location>
        <begin position="40"/>
        <end position="59"/>
    </location>
</feature>
<evidence type="ECO:0000259" key="18">
    <source>
        <dbReference type="PROSITE" id="PS50893"/>
    </source>
</evidence>
<dbReference type="FunFam" id="3.40.50.300:FF:000074">
    <property type="entry name" value="Multidrug resistance-associated protein 5 isoform 1"/>
    <property type="match status" value="1"/>
</dbReference>
<dbReference type="GO" id="GO:0005886">
    <property type="term" value="C:plasma membrane"/>
    <property type="evidence" value="ECO:0007669"/>
    <property type="project" value="UniProtKB-SubCell"/>
</dbReference>
<organism evidence="20 21">
    <name type="scientific">Elysia crispata</name>
    <name type="common">lettuce slug</name>
    <dbReference type="NCBI Taxonomy" id="231223"/>
    <lineage>
        <taxon>Eukaryota</taxon>
        <taxon>Metazoa</taxon>
        <taxon>Spiralia</taxon>
        <taxon>Lophotrochozoa</taxon>
        <taxon>Mollusca</taxon>
        <taxon>Gastropoda</taxon>
        <taxon>Heterobranchia</taxon>
        <taxon>Euthyneura</taxon>
        <taxon>Panpulmonata</taxon>
        <taxon>Sacoglossa</taxon>
        <taxon>Placobranchoidea</taxon>
        <taxon>Plakobranchidae</taxon>
        <taxon>Elysia</taxon>
    </lineage>
</organism>
<feature type="domain" description="ABC transmembrane type-1" evidence="19">
    <location>
        <begin position="995"/>
        <end position="1282"/>
    </location>
</feature>
<dbReference type="InterPro" id="IPR003593">
    <property type="entry name" value="AAA+_ATPase"/>
</dbReference>
<evidence type="ECO:0000256" key="12">
    <source>
        <dbReference type="ARBA" id="ARBA00022989"/>
    </source>
</evidence>
<dbReference type="GO" id="GO:0005774">
    <property type="term" value="C:vacuolar membrane"/>
    <property type="evidence" value="ECO:0007669"/>
    <property type="project" value="UniProtKB-SubCell"/>
</dbReference>
<feature type="transmembrane region" description="Helical" evidence="17">
    <location>
        <begin position="1041"/>
        <end position="1063"/>
    </location>
</feature>
<keyword evidence="7 17" id="KW-0812">Transmembrane</keyword>
<dbReference type="CDD" id="cd18595">
    <property type="entry name" value="ABC_6TM_MRP1_2_3_6_D1_like"/>
    <property type="match status" value="1"/>
</dbReference>
<keyword evidence="10" id="KW-0067">ATP-binding</keyword>
<feature type="transmembrane region" description="Helical" evidence="17">
    <location>
        <begin position="79"/>
        <end position="97"/>
    </location>
</feature>
<dbReference type="SUPFAM" id="SSF90123">
    <property type="entry name" value="ABC transporter transmembrane region"/>
    <property type="match status" value="2"/>
</dbReference>
<dbReference type="Gene3D" id="1.20.1560.10">
    <property type="entry name" value="ABC transporter type 1, transmembrane domain"/>
    <property type="match status" value="2"/>
</dbReference>
<dbReference type="InterPro" id="IPR036640">
    <property type="entry name" value="ABC1_TM_sf"/>
</dbReference>
<dbReference type="InterPro" id="IPR003439">
    <property type="entry name" value="ABC_transporter-like_ATP-bd"/>
</dbReference>
<feature type="transmembrane region" description="Helical" evidence="17">
    <location>
        <begin position="109"/>
        <end position="127"/>
    </location>
</feature>
<evidence type="ECO:0000313" key="21">
    <source>
        <dbReference type="Proteomes" id="UP001283361"/>
    </source>
</evidence>
<comment type="similarity">
    <text evidence="3">Belongs to the ABC transporter superfamily. ABCC family. Conjugate transporter (TC 3.A.1.208) subfamily.</text>
</comment>
<proteinExistence type="inferred from homology"/>
<dbReference type="Pfam" id="PF00005">
    <property type="entry name" value="ABC_tran"/>
    <property type="match status" value="2"/>
</dbReference>
<dbReference type="GO" id="GO:0000323">
    <property type="term" value="C:lytic vacuole"/>
    <property type="evidence" value="ECO:0007669"/>
    <property type="project" value="UniProtKB-ARBA"/>
</dbReference>
<evidence type="ECO:0000256" key="17">
    <source>
        <dbReference type="SAM" id="Phobius"/>
    </source>
</evidence>
<evidence type="ECO:0000256" key="5">
    <source>
        <dbReference type="ARBA" id="ARBA00022475"/>
    </source>
</evidence>
<feature type="transmembrane region" description="Helical" evidence="17">
    <location>
        <begin position="170"/>
        <end position="188"/>
    </location>
</feature>
<dbReference type="EC" id="7.6.2.3" evidence="14"/>
<accession>A0AAE0YRS1</accession>
<comment type="caution">
    <text evidence="20">The sequence shown here is derived from an EMBL/GenBank/DDBJ whole genome shotgun (WGS) entry which is preliminary data.</text>
</comment>
<keyword evidence="21" id="KW-1185">Reference proteome</keyword>
<evidence type="ECO:0000256" key="13">
    <source>
        <dbReference type="ARBA" id="ARBA00023136"/>
    </source>
</evidence>
<dbReference type="FunFam" id="1.20.1560.10:FF:000001">
    <property type="entry name" value="ATP-binding cassette subfamily C member 1"/>
    <property type="match status" value="1"/>
</dbReference>
<evidence type="ECO:0000256" key="4">
    <source>
        <dbReference type="ARBA" id="ARBA00022448"/>
    </source>
</evidence>
<evidence type="ECO:0000256" key="16">
    <source>
        <dbReference type="SAM" id="MobiDB-lite"/>
    </source>
</evidence>
<evidence type="ECO:0000313" key="20">
    <source>
        <dbReference type="EMBL" id="KAK3754081.1"/>
    </source>
</evidence>
<evidence type="ECO:0000256" key="8">
    <source>
        <dbReference type="ARBA" id="ARBA00022737"/>
    </source>
</evidence>
<dbReference type="InterPro" id="IPR050173">
    <property type="entry name" value="ABC_transporter_C-like"/>
</dbReference>
<dbReference type="InterPro" id="IPR011527">
    <property type="entry name" value="ABC1_TM_dom"/>
</dbReference>
<feature type="domain" description="ABC transmembrane type-1" evidence="19">
    <location>
        <begin position="344"/>
        <end position="623"/>
    </location>
</feature>
<feature type="transmembrane region" description="Helical" evidence="17">
    <location>
        <begin position="565"/>
        <end position="586"/>
    </location>
</feature>
<dbReference type="PROSITE" id="PS50929">
    <property type="entry name" value="ABC_TM1F"/>
    <property type="match status" value="2"/>
</dbReference>
<keyword evidence="4" id="KW-0813">Transport</keyword>
<feature type="domain" description="ABC transporter" evidence="18">
    <location>
        <begin position="655"/>
        <end position="880"/>
    </location>
</feature>
<feature type="domain" description="ABC transporter" evidence="18">
    <location>
        <begin position="1319"/>
        <end position="1553"/>
    </location>
</feature>
<evidence type="ECO:0000256" key="3">
    <source>
        <dbReference type="ARBA" id="ARBA00009726"/>
    </source>
</evidence>
<comment type="catalytic activity">
    <reaction evidence="15">
        <text>leukotriene C4(in) + ATP + H2O = leukotriene C4(out) + ADP + phosphate + H(+)</text>
        <dbReference type="Rhea" id="RHEA:38963"/>
        <dbReference type="ChEBI" id="CHEBI:15377"/>
        <dbReference type="ChEBI" id="CHEBI:15378"/>
        <dbReference type="ChEBI" id="CHEBI:30616"/>
        <dbReference type="ChEBI" id="CHEBI:43474"/>
        <dbReference type="ChEBI" id="CHEBI:57973"/>
        <dbReference type="ChEBI" id="CHEBI:456216"/>
    </reaction>
    <physiologicalReaction direction="left-to-right" evidence="15">
        <dbReference type="Rhea" id="RHEA:38964"/>
    </physiologicalReaction>
</comment>
<dbReference type="Pfam" id="PF00664">
    <property type="entry name" value="ABC_membrane"/>
    <property type="match status" value="2"/>
</dbReference>
<evidence type="ECO:0000256" key="6">
    <source>
        <dbReference type="ARBA" id="ARBA00022554"/>
    </source>
</evidence>
<dbReference type="SUPFAM" id="SSF52540">
    <property type="entry name" value="P-loop containing nucleoside triphosphate hydrolases"/>
    <property type="match status" value="2"/>
</dbReference>
<feature type="transmembrane region" description="Helical" evidence="17">
    <location>
        <begin position="455"/>
        <end position="474"/>
    </location>
</feature>
<feature type="transmembrane region" description="Helical" evidence="17">
    <location>
        <begin position="598"/>
        <end position="622"/>
    </location>
</feature>
<dbReference type="PANTHER" id="PTHR24223:SF443">
    <property type="entry name" value="MULTIDRUG-RESISTANCE LIKE PROTEIN 1, ISOFORM I"/>
    <property type="match status" value="1"/>
</dbReference>
<dbReference type="GO" id="GO:0005524">
    <property type="term" value="F:ATP binding"/>
    <property type="evidence" value="ECO:0007669"/>
    <property type="project" value="UniProtKB-KW"/>
</dbReference>
<reference evidence="20" key="1">
    <citation type="journal article" date="2023" name="G3 (Bethesda)">
        <title>A reference genome for the long-term kleptoplast-retaining sea slug Elysia crispata morphotype clarki.</title>
        <authorList>
            <person name="Eastman K.E."/>
            <person name="Pendleton A.L."/>
            <person name="Shaikh M.A."/>
            <person name="Suttiyut T."/>
            <person name="Ogas R."/>
            <person name="Tomko P."/>
            <person name="Gavelis G."/>
            <person name="Widhalm J.R."/>
            <person name="Wisecaver J.H."/>
        </authorList>
    </citation>
    <scope>NUCLEOTIDE SEQUENCE</scope>
    <source>
        <strain evidence="20">ECLA1</strain>
    </source>
</reference>
<comment type="subcellular location">
    <subcellularLocation>
        <location evidence="2">Cell membrane</location>
        <topology evidence="2">Multi-pass membrane protein</topology>
    </subcellularLocation>
    <subcellularLocation>
        <location evidence="1">Vacuole membrane</location>
        <topology evidence="1">Multi-pass membrane protein</topology>
    </subcellularLocation>
</comment>
<dbReference type="Gene3D" id="3.40.50.300">
    <property type="entry name" value="P-loop containing nucleotide triphosphate hydrolases"/>
    <property type="match status" value="2"/>
</dbReference>
<dbReference type="Proteomes" id="UP001283361">
    <property type="component" value="Unassembled WGS sequence"/>
</dbReference>
<keyword evidence="12 17" id="KW-1133">Transmembrane helix</keyword>
<evidence type="ECO:0000256" key="7">
    <source>
        <dbReference type="ARBA" id="ARBA00022692"/>
    </source>
</evidence>
<feature type="region of interest" description="Disordered" evidence="16">
    <location>
        <begin position="916"/>
        <end position="939"/>
    </location>
</feature>
<dbReference type="PANTHER" id="PTHR24223">
    <property type="entry name" value="ATP-BINDING CASSETTE SUB-FAMILY C"/>
    <property type="match status" value="1"/>
</dbReference>
<keyword evidence="11" id="KW-1278">Translocase</keyword>
<sequence length="1558" mass="172444">MEITNISSQDSFCGGSPFWDTDLLLNSSYPKFTQCFRDTALVWGPCGFLWIVTPFYLPYMASVARTTGTHRIPVNSFNISKTLLVLLLTVVSAVRLVRDASKDVVPTVQYISGALYILTFLLVAVLIQVERNRGFATSGVLFVVFGLLVVAGIVPVYSGIMEKEYESSRVGFYLSCTYFGLVLLKFLMTFKADSSAPTGYRAIGTRPQCQEMVASFSSQLTYFWILPLIRLGYKKALVEEDVPILNPRDQSATVLPPFERSWSSERRRCLAANQFRDPSTPARQERVSYVITGRAVSEAGEKTRLLGQEAATLLADEAGKGDKQPSLTKVLLKVFGGSLFVSQLLKLLSDGLTFVTPLLIDQLLTFTLDRENQQEWRGYVLACAFFVVCGTKSIIYQYHFHVSMTLGMRIKNAVICAVYKKALTISNEAKRESTSGEIVNLMSVDCQRIQDVTGFVYMVWSMPLMIVVALYMLWGTLGAASMAGLGVLVLLLPTNMVVAYKQKAYQVQLMKVKDSRIKIMNEVLNGMKVLKLYAWEKSFLNKVTAIRDEELSILKKSAYLSAFSTFIWTCAPYMVQLASFGAYIAISPSGYLDASTAFVSISLFGILNMPMSALPMIIPMLIQASVSIGRVAKFLSAEDLDPKVVTKDPTSDAAVKIQDGTFTWDKQMPLPALRNINVSIKPGRLVAVVGTVGSGKSSLLSAMLGEMKKMHGQVTLKNRLAYVPQEAWIQNATLRNNILFGNGYSKSKYKQILHACALESDLAILPGGDSTEIGEKGINLSGGQKQRVSLARAVYSEADTFLLDDPLSAVDAHVGKHIFTQVISNKGVLGGKTRVLVTHGVHWLPMVDHIIVMAHGRISEEGTYDELMSQEGAFAEFLKEFFRKEAQAEQEDTENDEEIEEIKNQVLQRLESVTSDNDFTSGDELAGGQESSIRQRRRSRQEVALAKSVEIIKAEPKKAASAGTTLIEEEKAETGNVTRAVFLKYIHAVGAIVFLIMTVIFTAYQVSSTYSAIWLSMWTDDPLLTNTSMAGSSDYNDKNTMYLTIYALLGLAQGATVLTFALISASRMVKASGQLHTDMLDNVLRSPMAFYDTTPMGRVLNRFSRDVDTVDAALPNTIRSLYQCIFRVTGTIVTIAYSTPIFLVVVLPLGALYWFIQRFYIPTSRQLRRIESTTRSPIYVHFSETVSGAASIRAYGVQERFVAESRYRTDNNLSFYFSSIVANRWLGWCLEMIGNLVVLSSALFAVLSRNLAAGLVGLSVSYSTQVTGALNYLVRTFSELETNIVSVERIKEYSETPTEAAWENPQNTPGINWPDKGEIQFRDYQTRYRPGLELVLKGVTCRINSGEKVGIVGRTGAGKSSLTVALFRLIEAASGSIVIDGIPIANLGLHDLRSRLTILPQDPVIFSGTLRMNLDPFDEFTDEEIWRALEHAHLKDFVSGLPGTINYECGEGGQNLSVGQRQLLCLARTLVRQTSILVLDEATAAVDLETDELIQKTIRTQFSGCTVLAIAHRLNTVMDYDKIMVMNRGRVSEYDSPQTLLAHTESIFYSMARDAGLV</sequence>
<dbReference type="InterPro" id="IPR027417">
    <property type="entry name" value="P-loop_NTPase"/>
</dbReference>
<feature type="transmembrane region" description="Helical" evidence="17">
    <location>
        <begin position="139"/>
        <end position="158"/>
    </location>
</feature>
<feature type="transmembrane region" description="Helical" evidence="17">
    <location>
        <begin position="985"/>
        <end position="1006"/>
    </location>
</feature>
<evidence type="ECO:0000256" key="1">
    <source>
        <dbReference type="ARBA" id="ARBA00004128"/>
    </source>
</evidence>
<dbReference type="PROSITE" id="PS00211">
    <property type="entry name" value="ABC_TRANSPORTER_1"/>
    <property type="match status" value="2"/>
</dbReference>
<gene>
    <name evidence="20" type="ORF">RRG08_024158</name>
</gene>
<evidence type="ECO:0000256" key="9">
    <source>
        <dbReference type="ARBA" id="ARBA00022741"/>
    </source>
</evidence>
<evidence type="ECO:0000256" key="14">
    <source>
        <dbReference type="ARBA" id="ARBA00024220"/>
    </source>
</evidence>
<dbReference type="FunFam" id="1.20.1560.10:FF:000020">
    <property type="entry name" value="ABC metal ion transporter"/>
    <property type="match status" value="1"/>
</dbReference>
<evidence type="ECO:0000256" key="15">
    <source>
        <dbReference type="ARBA" id="ARBA00047523"/>
    </source>
</evidence>
<keyword evidence="6" id="KW-0926">Vacuole</keyword>